<dbReference type="Proteomes" id="UP000515856">
    <property type="component" value="Chromosome"/>
</dbReference>
<evidence type="ECO:0000256" key="1">
    <source>
        <dbReference type="ARBA" id="ARBA00022475"/>
    </source>
</evidence>
<evidence type="ECO:0000256" key="4">
    <source>
        <dbReference type="ARBA" id="ARBA00022692"/>
    </source>
</evidence>
<proteinExistence type="predicted"/>
<feature type="transmembrane region" description="Helical" evidence="8">
    <location>
        <begin position="141"/>
        <end position="158"/>
    </location>
</feature>
<dbReference type="GO" id="GO:0016020">
    <property type="term" value="C:membrane"/>
    <property type="evidence" value="ECO:0007669"/>
    <property type="project" value="InterPro"/>
</dbReference>
<keyword evidence="1" id="KW-1003">Cell membrane</keyword>
<keyword evidence="6 8" id="KW-1133">Transmembrane helix</keyword>
<keyword evidence="5" id="KW-0378">Hydrolase</keyword>
<keyword evidence="7 8" id="KW-0472">Membrane</keyword>
<dbReference type="KEGG" id="ehn:H9Q80_14570"/>
<keyword evidence="3" id="KW-0645">Protease</keyword>
<dbReference type="InterPro" id="IPR006741">
    <property type="entry name" value="AgrB"/>
</dbReference>
<organism evidence="9 10">
    <name type="scientific">[Eubacterium] hominis</name>
    <dbReference type="NCBI Taxonomy" id="2764325"/>
    <lineage>
        <taxon>Bacteria</taxon>
        <taxon>Bacillati</taxon>
        <taxon>Bacillota</taxon>
        <taxon>Erysipelotrichia</taxon>
        <taxon>Erysipelotrichales</taxon>
        <taxon>Erysipelotrichaceae</taxon>
        <taxon>Amedibacillus</taxon>
    </lineage>
</organism>
<reference evidence="9 10" key="1">
    <citation type="submission" date="2020-08" db="EMBL/GenBank/DDBJ databases">
        <authorList>
            <person name="Liu C."/>
            <person name="Sun Q."/>
        </authorList>
    </citation>
    <scope>NUCLEOTIDE SEQUENCE [LARGE SCALE GENOMIC DNA]</scope>
    <source>
        <strain evidence="9 10">NSJ-61</strain>
    </source>
</reference>
<keyword evidence="2" id="KW-0673">Quorum sensing</keyword>
<evidence type="ECO:0000313" key="9">
    <source>
        <dbReference type="EMBL" id="QNM11460.1"/>
    </source>
</evidence>
<dbReference type="EMBL" id="CP060636">
    <property type="protein sequence ID" value="QNM11460.1"/>
    <property type="molecule type" value="Genomic_DNA"/>
</dbReference>
<evidence type="ECO:0000256" key="3">
    <source>
        <dbReference type="ARBA" id="ARBA00022670"/>
    </source>
</evidence>
<feature type="transmembrane region" description="Helical" evidence="8">
    <location>
        <begin position="52"/>
        <end position="70"/>
    </location>
</feature>
<feature type="transmembrane region" description="Helical" evidence="8">
    <location>
        <begin position="164"/>
        <end position="184"/>
    </location>
</feature>
<evidence type="ECO:0000256" key="8">
    <source>
        <dbReference type="SAM" id="Phobius"/>
    </source>
</evidence>
<name>A0A7G9GKX8_9FIRM</name>
<evidence type="ECO:0000256" key="2">
    <source>
        <dbReference type="ARBA" id="ARBA00022654"/>
    </source>
</evidence>
<feature type="transmembrane region" description="Helical" evidence="8">
    <location>
        <begin position="77"/>
        <end position="94"/>
    </location>
</feature>
<dbReference type="GO" id="GO:0006508">
    <property type="term" value="P:proteolysis"/>
    <property type="evidence" value="ECO:0007669"/>
    <property type="project" value="UniProtKB-KW"/>
</dbReference>
<dbReference type="GO" id="GO:0009372">
    <property type="term" value="P:quorum sensing"/>
    <property type="evidence" value="ECO:0007669"/>
    <property type="project" value="UniProtKB-KW"/>
</dbReference>
<evidence type="ECO:0000313" key="10">
    <source>
        <dbReference type="Proteomes" id="UP000515856"/>
    </source>
</evidence>
<sequence>MILHWAQAITDYLNRNGIIQNDLEIYQFGFVLCISTMMSFGQVILVGIICDILPYTLCYLILFTVLRVHVGGYHCTTYLKCQCTYLMIFLIYMLLRYIDINVWVAFMMYIIASFTIWIYAPVQHPLKPLTRIEKKSFSKKSKLLVVVFGIALYLAHLFDKGLSYTVWYCLLANACLLTYGEVVYVQKNDFKNDHCISL</sequence>
<dbReference type="GO" id="GO:0008233">
    <property type="term" value="F:peptidase activity"/>
    <property type="evidence" value="ECO:0007669"/>
    <property type="project" value="UniProtKB-KW"/>
</dbReference>
<keyword evidence="10" id="KW-1185">Reference proteome</keyword>
<keyword evidence="4 8" id="KW-0812">Transmembrane</keyword>
<evidence type="ECO:0000256" key="5">
    <source>
        <dbReference type="ARBA" id="ARBA00022801"/>
    </source>
</evidence>
<dbReference type="AlphaFoldDB" id="A0A7G9GKX8"/>
<dbReference type="RefSeq" id="WP_158552261.1">
    <property type="nucleotide sequence ID" value="NZ_CP060636.1"/>
</dbReference>
<gene>
    <name evidence="9" type="ORF">H9Q80_14570</name>
</gene>
<accession>A0A7G9GKX8</accession>
<protein>
    <submittedName>
        <fullName evidence="9">Accessory gene regulator B family protein</fullName>
    </submittedName>
</protein>
<dbReference type="Pfam" id="PF04647">
    <property type="entry name" value="AgrB"/>
    <property type="match status" value="1"/>
</dbReference>
<evidence type="ECO:0000256" key="7">
    <source>
        <dbReference type="ARBA" id="ARBA00023136"/>
    </source>
</evidence>
<feature type="transmembrane region" description="Helical" evidence="8">
    <location>
        <begin position="100"/>
        <end position="120"/>
    </location>
</feature>
<dbReference type="SMART" id="SM00793">
    <property type="entry name" value="AgrB"/>
    <property type="match status" value="1"/>
</dbReference>
<evidence type="ECO:0000256" key="6">
    <source>
        <dbReference type="ARBA" id="ARBA00022989"/>
    </source>
</evidence>